<keyword evidence="2" id="KW-0472">Membrane</keyword>
<dbReference type="Proteomes" id="UP000466442">
    <property type="component" value="Unassembled WGS sequence"/>
</dbReference>
<evidence type="ECO:0000256" key="2">
    <source>
        <dbReference type="SAM" id="Phobius"/>
    </source>
</evidence>
<dbReference type="AlphaFoldDB" id="A0A6A4K958"/>
<keyword evidence="2" id="KW-1133">Transmembrane helix</keyword>
<feature type="region of interest" description="Disordered" evidence="1">
    <location>
        <begin position="489"/>
        <end position="614"/>
    </location>
</feature>
<dbReference type="GO" id="GO:0016020">
    <property type="term" value="C:membrane"/>
    <property type="evidence" value="ECO:0007669"/>
    <property type="project" value="TreeGrafter"/>
</dbReference>
<feature type="compositionally biased region" description="Basic and acidic residues" evidence="1">
    <location>
        <begin position="389"/>
        <end position="401"/>
    </location>
</feature>
<feature type="transmembrane region" description="Helical" evidence="2">
    <location>
        <begin position="272"/>
        <end position="296"/>
    </location>
</feature>
<feature type="compositionally biased region" description="Polar residues" evidence="1">
    <location>
        <begin position="378"/>
        <end position="388"/>
    </location>
</feature>
<name>A0A6A4K958_APOLU</name>
<evidence type="ECO:0000256" key="1">
    <source>
        <dbReference type="SAM" id="MobiDB-lite"/>
    </source>
</evidence>
<feature type="compositionally biased region" description="Basic and acidic residues" evidence="1">
    <location>
        <begin position="574"/>
        <end position="586"/>
    </location>
</feature>
<reference evidence="3" key="1">
    <citation type="journal article" date="2021" name="Mol. Ecol. Resour.">
        <title>Apolygus lucorum genome provides insights into omnivorousness and mesophyll feeding.</title>
        <authorList>
            <person name="Liu Y."/>
            <person name="Liu H."/>
            <person name="Wang H."/>
            <person name="Huang T."/>
            <person name="Liu B."/>
            <person name="Yang B."/>
            <person name="Yin L."/>
            <person name="Li B."/>
            <person name="Zhang Y."/>
            <person name="Zhang S."/>
            <person name="Jiang F."/>
            <person name="Zhang X."/>
            <person name="Ren Y."/>
            <person name="Wang B."/>
            <person name="Wang S."/>
            <person name="Lu Y."/>
            <person name="Wu K."/>
            <person name="Fan W."/>
            <person name="Wang G."/>
        </authorList>
    </citation>
    <scope>NUCLEOTIDE SEQUENCE</scope>
    <source>
        <strain evidence="3">12Hb</strain>
    </source>
</reference>
<feature type="transmembrane region" description="Helical" evidence="2">
    <location>
        <begin position="76"/>
        <end position="97"/>
    </location>
</feature>
<evidence type="ECO:0000313" key="3">
    <source>
        <dbReference type="EMBL" id="KAF6213329.1"/>
    </source>
</evidence>
<accession>A0A6A4K958</accession>
<feature type="region of interest" description="Disordered" evidence="1">
    <location>
        <begin position="435"/>
        <end position="471"/>
    </location>
</feature>
<feature type="compositionally biased region" description="Basic and acidic residues" evidence="1">
    <location>
        <begin position="352"/>
        <end position="366"/>
    </location>
</feature>
<feature type="compositionally biased region" description="Polar residues" evidence="1">
    <location>
        <begin position="587"/>
        <end position="606"/>
    </location>
</feature>
<feature type="transmembrane region" description="Helical" evidence="2">
    <location>
        <begin position="229"/>
        <end position="247"/>
    </location>
</feature>
<feature type="transmembrane region" description="Helical" evidence="2">
    <location>
        <begin position="166"/>
        <end position="187"/>
    </location>
</feature>
<sequence>MNIANRSVHSFTPASRGTNWMASKDDENMIQKPISDSTNNVVRRTFDIIGYLETLHRQDFIHPEWRHYSADHPSGFYLTYRVLHMLLFITIIIFSFIEFDKLRYSEYSVKYIILWIFYFGNFFLIVSCFQSLFGLVVIYKAYRRDSRTMKYYQKSDSYVTGFQKGYATIHSAATTLAIFAFVTSWQLVEDTGGGFMSLDYSYDSSHIINPLAMTLDFLVVGHAFKFKYLILSFGILLLNIVFNYWLYKSRITSRKGNRVIYEYLNWDDTVKAITHAIILLLQCIFIHVILWTIFLCKRYYGVVLNRRRVLGYQVNISRVRMTVTRPPGQSTDYYSGSRIFGGFSQDDISGSPEKKEDDQSGEKTSENSEDSEMGFTLIGSNASLSGETNKTKSPTESKNIDLADQSNITNDTGISDPHSIETTIKAILQEKIRSVSRTSDPNFEKYSMNASTAPTSQDPSQSNVNKLPKSHSSKLLSSIESIWSSATSILKHHKSKTSNPISEVQHGSNNQLKSEESAHTVSTRGFTSGGSGKSLPQESMSSIKPIPATELSNVSIKAESAKAVVGSTPQPEAPHVEDGQVSKSNKDSSSNAGKQPVKTGNNAARSSTDDESTD</sequence>
<organism evidence="3 4">
    <name type="scientific">Apolygus lucorum</name>
    <name type="common">Small green plant bug</name>
    <name type="synonym">Lygocoris lucorum</name>
    <dbReference type="NCBI Taxonomy" id="248454"/>
    <lineage>
        <taxon>Eukaryota</taxon>
        <taxon>Metazoa</taxon>
        <taxon>Ecdysozoa</taxon>
        <taxon>Arthropoda</taxon>
        <taxon>Hexapoda</taxon>
        <taxon>Insecta</taxon>
        <taxon>Pterygota</taxon>
        <taxon>Neoptera</taxon>
        <taxon>Paraneoptera</taxon>
        <taxon>Hemiptera</taxon>
        <taxon>Heteroptera</taxon>
        <taxon>Panheteroptera</taxon>
        <taxon>Cimicomorpha</taxon>
        <taxon>Miridae</taxon>
        <taxon>Mirini</taxon>
        <taxon>Apolygus</taxon>
    </lineage>
</organism>
<feature type="compositionally biased region" description="Polar residues" evidence="1">
    <location>
        <begin position="448"/>
        <end position="465"/>
    </location>
</feature>
<protein>
    <submittedName>
        <fullName evidence="3">Uncharacterized protein</fullName>
    </submittedName>
</protein>
<dbReference type="PANTHER" id="PTHR12242">
    <property type="entry name" value="OS02G0130600 PROTEIN-RELATED"/>
    <property type="match status" value="1"/>
</dbReference>
<feature type="region of interest" description="Disordered" evidence="1">
    <location>
        <begin position="343"/>
        <end position="417"/>
    </location>
</feature>
<keyword evidence="4" id="KW-1185">Reference proteome</keyword>
<comment type="caution">
    <text evidence="3">The sequence shown here is derived from an EMBL/GenBank/DDBJ whole genome shotgun (WGS) entry which is preliminary data.</text>
</comment>
<feature type="transmembrane region" description="Helical" evidence="2">
    <location>
        <begin position="112"/>
        <end position="139"/>
    </location>
</feature>
<dbReference type="EMBL" id="WIXP02000003">
    <property type="protein sequence ID" value="KAF6213329.1"/>
    <property type="molecule type" value="Genomic_DNA"/>
</dbReference>
<evidence type="ECO:0000313" key="4">
    <source>
        <dbReference type="Proteomes" id="UP000466442"/>
    </source>
</evidence>
<keyword evidence="2" id="KW-0812">Transmembrane</keyword>
<feature type="compositionally biased region" description="Polar residues" evidence="1">
    <location>
        <begin position="497"/>
        <end position="512"/>
    </location>
</feature>
<proteinExistence type="predicted"/>
<gene>
    <name evidence="3" type="ORF">GE061_011048</name>
</gene>
<feature type="compositionally biased region" description="Polar residues" evidence="1">
    <location>
        <begin position="404"/>
        <end position="413"/>
    </location>
</feature>